<keyword evidence="3" id="KW-1185">Reference proteome</keyword>
<accession>A0ABV6PH28</accession>
<sequence>MTLAVTGATGFVGQALVDRAVQAKVDVRALARQPQPVRTGVEWIGGSLADSGQLRELVRGAEAVIHVAGVVNAPDPAGFESGNVAGTLNVIEAALAEGVQRFIHVSSLSAREPELSVYGASKARGEKLVMASGLDWTIVRPPGIYGPRDTEYLDMFKLARWGVLPVPPQNGRSSLLHVDDLARLLLVLVPGGEGVSHQVFEPDDGHKGGWSHYELARAIGWAVGRRPKVLHLSRGALERVARADRFLRREKAKLTLDRVGYMAHPDWVVSNMARPAPELWKPQVPTRDGLKATAKWYRDNGWL</sequence>
<dbReference type="InterPro" id="IPR016040">
    <property type="entry name" value="NAD(P)-bd_dom"/>
</dbReference>
<dbReference type="SUPFAM" id="SSF51735">
    <property type="entry name" value="NAD(P)-binding Rossmann-fold domains"/>
    <property type="match status" value="1"/>
</dbReference>
<evidence type="ECO:0000313" key="2">
    <source>
        <dbReference type="EMBL" id="MFC0588383.1"/>
    </source>
</evidence>
<evidence type="ECO:0000313" key="3">
    <source>
        <dbReference type="Proteomes" id="UP001589943"/>
    </source>
</evidence>
<dbReference type="PANTHER" id="PTHR12126:SF11">
    <property type="entry name" value="NADH DEHYDROGENASE [UBIQUINONE] 1 ALPHA SUBCOMPLEX SUBUNIT 9, MITOCHONDRIAL"/>
    <property type="match status" value="1"/>
</dbReference>
<proteinExistence type="predicted"/>
<feature type="domain" description="NAD(P)-binding" evidence="1">
    <location>
        <begin position="7"/>
        <end position="152"/>
    </location>
</feature>
<gene>
    <name evidence="2" type="ORF">ACFFF7_03055</name>
</gene>
<dbReference type="InterPro" id="IPR051207">
    <property type="entry name" value="ComplexI_NDUFA9_subunit"/>
</dbReference>
<dbReference type="InterPro" id="IPR036291">
    <property type="entry name" value="NAD(P)-bd_dom_sf"/>
</dbReference>
<dbReference type="Pfam" id="PF13460">
    <property type="entry name" value="NAD_binding_10"/>
    <property type="match status" value="1"/>
</dbReference>
<comment type="caution">
    <text evidence="2">The sequence shown here is derived from an EMBL/GenBank/DDBJ whole genome shotgun (WGS) entry which is preliminary data.</text>
</comment>
<reference evidence="2 3" key="1">
    <citation type="submission" date="2024-09" db="EMBL/GenBank/DDBJ databases">
        <authorList>
            <person name="Sun Q."/>
            <person name="Mori K."/>
        </authorList>
    </citation>
    <scope>NUCLEOTIDE SEQUENCE [LARGE SCALE GENOMIC DNA]</scope>
    <source>
        <strain evidence="2 3">NCAIM B.02537</strain>
    </source>
</reference>
<evidence type="ECO:0000259" key="1">
    <source>
        <dbReference type="Pfam" id="PF13460"/>
    </source>
</evidence>
<dbReference type="Proteomes" id="UP001589943">
    <property type="component" value="Unassembled WGS sequence"/>
</dbReference>
<dbReference type="Gene3D" id="3.40.50.720">
    <property type="entry name" value="NAD(P)-binding Rossmann-like Domain"/>
    <property type="match status" value="1"/>
</dbReference>
<dbReference type="RefSeq" id="WP_379479884.1">
    <property type="nucleotide sequence ID" value="NZ_JBHLTL010000001.1"/>
</dbReference>
<dbReference type="PANTHER" id="PTHR12126">
    <property type="entry name" value="NADH-UBIQUINONE OXIDOREDUCTASE 39 KDA SUBUNIT-RELATED"/>
    <property type="match status" value="1"/>
</dbReference>
<protein>
    <submittedName>
        <fullName evidence="2">NAD-dependent epimerase/dehydratase family protein</fullName>
    </submittedName>
</protein>
<name>A0ABV6PH28_9SPHN</name>
<dbReference type="EMBL" id="JBHLTL010000001">
    <property type="protein sequence ID" value="MFC0588383.1"/>
    <property type="molecule type" value="Genomic_DNA"/>
</dbReference>
<organism evidence="2 3">
    <name type="scientific">Novosphingobium aquiterrae</name>
    <dbReference type="NCBI Taxonomy" id="624388"/>
    <lineage>
        <taxon>Bacteria</taxon>
        <taxon>Pseudomonadati</taxon>
        <taxon>Pseudomonadota</taxon>
        <taxon>Alphaproteobacteria</taxon>
        <taxon>Sphingomonadales</taxon>
        <taxon>Sphingomonadaceae</taxon>
        <taxon>Novosphingobium</taxon>
    </lineage>
</organism>